<dbReference type="RefSeq" id="WP_183503213.1">
    <property type="nucleotide sequence ID" value="NZ_BSPG01000004.1"/>
</dbReference>
<reference evidence="3 4" key="3">
    <citation type="submission" date="2020-08" db="EMBL/GenBank/DDBJ databases">
        <title>Genomic Encyclopedia of Type Strains, Phase IV (KMG-IV): sequencing the most valuable type-strain genomes for metagenomic binning, comparative biology and taxonomic classification.</title>
        <authorList>
            <person name="Goeker M."/>
        </authorList>
    </citation>
    <scope>NUCLEOTIDE SEQUENCE [LARGE SCALE GENOMIC DNA]</scope>
    <source>
        <strain evidence="3 4">DSM 24105</strain>
    </source>
</reference>
<sequence>MTVILRGLLLSALLAGSASAADLHERSVRTGRFLATCEDLGQFCFADGCGGNQIDAALNCRAACPSAVILSVVPAACPLPPRDGSVRVRLRSKG</sequence>
<gene>
    <name evidence="2" type="ORF">GCM10007884_12830</name>
    <name evidence="3" type="ORF">GGR33_001404</name>
</gene>
<evidence type="ECO:0000313" key="2">
    <source>
        <dbReference type="EMBL" id="GLS43298.1"/>
    </source>
</evidence>
<feature type="chain" id="PRO_5031256411" evidence="1">
    <location>
        <begin position="21"/>
        <end position="94"/>
    </location>
</feature>
<accession>A0A7W6AFV1</accession>
<dbReference type="Proteomes" id="UP001156881">
    <property type="component" value="Unassembled WGS sequence"/>
</dbReference>
<keyword evidence="1" id="KW-0732">Signal</keyword>
<evidence type="ECO:0000313" key="5">
    <source>
        <dbReference type="Proteomes" id="UP001156881"/>
    </source>
</evidence>
<evidence type="ECO:0000313" key="3">
    <source>
        <dbReference type="EMBL" id="MBB3901918.1"/>
    </source>
</evidence>
<dbReference type="EMBL" id="BSPG01000004">
    <property type="protein sequence ID" value="GLS43298.1"/>
    <property type="molecule type" value="Genomic_DNA"/>
</dbReference>
<proteinExistence type="predicted"/>
<comment type="caution">
    <text evidence="3">The sequence shown here is derived from an EMBL/GenBank/DDBJ whole genome shotgun (WGS) entry which is preliminary data.</text>
</comment>
<name>A0A7W6AFV1_9HYPH</name>
<dbReference type="Proteomes" id="UP000517759">
    <property type="component" value="Unassembled WGS sequence"/>
</dbReference>
<dbReference type="AlphaFoldDB" id="A0A7W6AFV1"/>
<evidence type="ECO:0000313" key="4">
    <source>
        <dbReference type="Proteomes" id="UP000517759"/>
    </source>
</evidence>
<reference evidence="2" key="1">
    <citation type="journal article" date="2014" name="Int. J. Syst. Evol. Microbiol.">
        <title>Complete genome of a new Firmicutes species belonging to the dominant human colonic microbiota ('Ruminococcus bicirculans') reveals two chromosomes and a selective capacity to utilize plant glucans.</title>
        <authorList>
            <consortium name="NISC Comparative Sequencing Program"/>
            <person name="Wegmann U."/>
            <person name="Louis P."/>
            <person name="Goesmann A."/>
            <person name="Henrissat B."/>
            <person name="Duncan S.H."/>
            <person name="Flint H.J."/>
        </authorList>
    </citation>
    <scope>NUCLEOTIDE SEQUENCE</scope>
    <source>
        <strain evidence="2">NBRC 107710</strain>
    </source>
</reference>
<keyword evidence="5" id="KW-1185">Reference proteome</keyword>
<protein>
    <submittedName>
        <fullName evidence="3">Uncharacterized protein</fullName>
    </submittedName>
</protein>
<evidence type="ECO:0000256" key="1">
    <source>
        <dbReference type="SAM" id="SignalP"/>
    </source>
</evidence>
<reference evidence="5" key="2">
    <citation type="journal article" date="2019" name="Int. J. Syst. Evol. Microbiol.">
        <title>The Global Catalogue of Microorganisms (GCM) 10K type strain sequencing project: providing services to taxonomists for standard genome sequencing and annotation.</title>
        <authorList>
            <consortium name="The Broad Institute Genomics Platform"/>
            <consortium name="The Broad Institute Genome Sequencing Center for Infectious Disease"/>
            <person name="Wu L."/>
            <person name="Ma J."/>
        </authorList>
    </citation>
    <scope>NUCLEOTIDE SEQUENCE [LARGE SCALE GENOMIC DNA]</scope>
    <source>
        <strain evidence="5">NBRC 107710</strain>
    </source>
</reference>
<dbReference type="EMBL" id="JACIDN010000002">
    <property type="protein sequence ID" value="MBB3901918.1"/>
    <property type="molecule type" value="Genomic_DNA"/>
</dbReference>
<organism evidence="3 4">
    <name type="scientific">Methylobacterium brachythecii</name>
    <dbReference type="NCBI Taxonomy" id="1176177"/>
    <lineage>
        <taxon>Bacteria</taxon>
        <taxon>Pseudomonadati</taxon>
        <taxon>Pseudomonadota</taxon>
        <taxon>Alphaproteobacteria</taxon>
        <taxon>Hyphomicrobiales</taxon>
        <taxon>Methylobacteriaceae</taxon>
        <taxon>Methylobacterium</taxon>
    </lineage>
</organism>
<feature type="signal peptide" evidence="1">
    <location>
        <begin position="1"/>
        <end position="20"/>
    </location>
</feature>
<reference evidence="2" key="4">
    <citation type="submission" date="2023-01" db="EMBL/GenBank/DDBJ databases">
        <title>Draft genome sequence of Methylobacterium brachythecii strain NBRC 107710.</title>
        <authorList>
            <person name="Sun Q."/>
            <person name="Mori K."/>
        </authorList>
    </citation>
    <scope>NUCLEOTIDE SEQUENCE</scope>
    <source>
        <strain evidence="2">NBRC 107710</strain>
    </source>
</reference>